<dbReference type="OrthoDB" id="9811006at2"/>
<name>A0A495IX82_9SPHI</name>
<dbReference type="Proteomes" id="UP000268007">
    <property type="component" value="Unassembled WGS sequence"/>
</dbReference>
<accession>A0A495IX82</accession>
<dbReference type="Pfam" id="PF04264">
    <property type="entry name" value="YceI"/>
    <property type="match status" value="1"/>
</dbReference>
<feature type="signal peptide" evidence="1">
    <location>
        <begin position="1"/>
        <end position="19"/>
    </location>
</feature>
<keyword evidence="1" id="KW-0732">Signal</keyword>
<evidence type="ECO:0000313" key="4">
    <source>
        <dbReference type="Proteomes" id="UP000268007"/>
    </source>
</evidence>
<dbReference type="InterPro" id="IPR007372">
    <property type="entry name" value="Lipid/polyisoprenoid-bd_YceI"/>
</dbReference>
<gene>
    <name evidence="3" type="ORF">BDD43_0789</name>
</gene>
<protein>
    <submittedName>
        <fullName evidence="3">Polyisoprenoid-binding protein YceI</fullName>
    </submittedName>
</protein>
<reference evidence="3 4" key="1">
    <citation type="submission" date="2018-10" db="EMBL/GenBank/DDBJ databases">
        <title>Genomic Encyclopedia of Archaeal and Bacterial Type Strains, Phase II (KMG-II): from individual species to whole genera.</title>
        <authorList>
            <person name="Goeker M."/>
        </authorList>
    </citation>
    <scope>NUCLEOTIDE SEQUENCE [LARGE SCALE GENOMIC DNA]</scope>
    <source>
        <strain evidence="3 4">DSM 18602</strain>
    </source>
</reference>
<sequence>MKIVAIYITLFCLIGTAFGQTKHTVTKADVSYEIKNMGFKTSGIIGGFEATILFDKDHLPTSSITAAVNTATINSDNDMRDEHLRKPEYFDVEHYPKIMMKSVSFKGGSATNYTGTFDVTIKGQTKRVDVPFTYIVNGGTAVFKGSFKINRLDFAIGDKSMVLSNEVTISLNVETAIK</sequence>
<dbReference type="EMBL" id="RBKU01000001">
    <property type="protein sequence ID" value="RKR80658.1"/>
    <property type="molecule type" value="Genomic_DNA"/>
</dbReference>
<keyword evidence="4" id="KW-1185">Reference proteome</keyword>
<dbReference type="RefSeq" id="WP_121196467.1">
    <property type="nucleotide sequence ID" value="NZ_RBKU01000001.1"/>
</dbReference>
<dbReference type="AlphaFoldDB" id="A0A495IX82"/>
<evidence type="ECO:0000259" key="2">
    <source>
        <dbReference type="SMART" id="SM00867"/>
    </source>
</evidence>
<evidence type="ECO:0000256" key="1">
    <source>
        <dbReference type="SAM" id="SignalP"/>
    </source>
</evidence>
<organism evidence="3 4">
    <name type="scientific">Mucilaginibacter gracilis</name>
    <dbReference type="NCBI Taxonomy" id="423350"/>
    <lineage>
        <taxon>Bacteria</taxon>
        <taxon>Pseudomonadati</taxon>
        <taxon>Bacteroidota</taxon>
        <taxon>Sphingobacteriia</taxon>
        <taxon>Sphingobacteriales</taxon>
        <taxon>Sphingobacteriaceae</taxon>
        <taxon>Mucilaginibacter</taxon>
    </lineage>
</organism>
<dbReference type="Gene3D" id="2.40.128.110">
    <property type="entry name" value="Lipid/polyisoprenoid-binding, YceI-like"/>
    <property type="match status" value="1"/>
</dbReference>
<dbReference type="PANTHER" id="PTHR34406">
    <property type="entry name" value="PROTEIN YCEI"/>
    <property type="match status" value="1"/>
</dbReference>
<evidence type="ECO:0000313" key="3">
    <source>
        <dbReference type="EMBL" id="RKR80658.1"/>
    </source>
</evidence>
<dbReference type="SMART" id="SM00867">
    <property type="entry name" value="YceI"/>
    <property type="match status" value="1"/>
</dbReference>
<feature type="domain" description="Lipid/polyisoprenoid-binding YceI-like" evidence="2">
    <location>
        <begin position="22"/>
        <end position="176"/>
    </location>
</feature>
<proteinExistence type="predicted"/>
<comment type="caution">
    <text evidence="3">The sequence shown here is derived from an EMBL/GenBank/DDBJ whole genome shotgun (WGS) entry which is preliminary data.</text>
</comment>
<dbReference type="PANTHER" id="PTHR34406:SF1">
    <property type="entry name" value="PROTEIN YCEI"/>
    <property type="match status" value="1"/>
</dbReference>
<dbReference type="SUPFAM" id="SSF101874">
    <property type="entry name" value="YceI-like"/>
    <property type="match status" value="1"/>
</dbReference>
<dbReference type="InterPro" id="IPR036761">
    <property type="entry name" value="TTHA0802/YceI-like_sf"/>
</dbReference>
<feature type="chain" id="PRO_5019737188" evidence="1">
    <location>
        <begin position="20"/>
        <end position="178"/>
    </location>
</feature>